<keyword evidence="1" id="KW-0472">Membrane</keyword>
<organism evidence="2 3">
    <name type="scientific">candidate division GN15 bacterium</name>
    <dbReference type="NCBI Taxonomy" id="2072418"/>
    <lineage>
        <taxon>Bacteria</taxon>
        <taxon>candidate division GN15</taxon>
    </lineage>
</organism>
<dbReference type="Proteomes" id="UP000250918">
    <property type="component" value="Unassembled WGS sequence"/>
</dbReference>
<name>A0A855X6S3_9BACT</name>
<gene>
    <name evidence="2" type="ORF">C3F09_06675</name>
</gene>
<proteinExistence type="predicted"/>
<dbReference type="EMBL" id="PQAP01000087">
    <property type="protein sequence ID" value="PWB72358.1"/>
    <property type="molecule type" value="Genomic_DNA"/>
</dbReference>
<sequence length="159" mass="17861">MDLYISQLFSSMSTWMLSALVAGGLFFVMVGVRELNVNHSDGLLYVTIGAFFFGSHFYLLNGMLDQNQITAGSSENLVFVWNWLTSVFAPALIALFLLLGAYHFVITRVKVGLTRIFFGLSLPAFLYWLGATWSIDIKGILTLLWTLIWFDVELEAETA</sequence>
<feature type="transmembrane region" description="Helical" evidence="1">
    <location>
        <begin position="116"/>
        <end position="135"/>
    </location>
</feature>
<protein>
    <submittedName>
        <fullName evidence="2">Uncharacterized protein</fullName>
    </submittedName>
</protein>
<comment type="caution">
    <text evidence="2">The sequence shown here is derived from an EMBL/GenBank/DDBJ whole genome shotgun (WGS) entry which is preliminary data.</text>
</comment>
<evidence type="ECO:0000313" key="2">
    <source>
        <dbReference type="EMBL" id="PWB72358.1"/>
    </source>
</evidence>
<dbReference type="AlphaFoldDB" id="A0A855X6S3"/>
<evidence type="ECO:0000313" key="3">
    <source>
        <dbReference type="Proteomes" id="UP000250918"/>
    </source>
</evidence>
<feature type="transmembrane region" description="Helical" evidence="1">
    <location>
        <begin position="42"/>
        <end position="60"/>
    </location>
</feature>
<feature type="transmembrane region" description="Helical" evidence="1">
    <location>
        <begin position="12"/>
        <end position="30"/>
    </location>
</feature>
<keyword evidence="1" id="KW-0812">Transmembrane</keyword>
<feature type="transmembrane region" description="Helical" evidence="1">
    <location>
        <begin position="80"/>
        <end position="104"/>
    </location>
</feature>
<reference evidence="2 3" key="1">
    <citation type="journal article" date="2018" name="ISME J.">
        <title>A methanotrophic archaeon couples anaerobic oxidation of methane to Fe(III) reduction.</title>
        <authorList>
            <person name="Cai C."/>
            <person name="Leu A.O."/>
            <person name="Xie G.J."/>
            <person name="Guo J."/>
            <person name="Feng Y."/>
            <person name="Zhao J.X."/>
            <person name="Tyson G.W."/>
            <person name="Yuan Z."/>
            <person name="Hu S."/>
        </authorList>
    </citation>
    <scope>NUCLEOTIDE SEQUENCE [LARGE SCALE GENOMIC DNA]</scope>
    <source>
        <strain evidence="2">FeB_12</strain>
    </source>
</reference>
<evidence type="ECO:0000256" key="1">
    <source>
        <dbReference type="SAM" id="Phobius"/>
    </source>
</evidence>
<keyword evidence="1" id="KW-1133">Transmembrane helix</keyword>
<accession>A0A855X6S3</accession>